<keyword evidence="3" id="KW-1185">Reference proteome</keyword>
<proteinExistence type="predicted"/>
<dbReference type="RefSeq" id="XP_056481594.1">
    <property type="nucleotide sequence ID" value="XM_056638087.1"/>
</dbReference>
<organism evidence="2 3">
    <name type="scientific">Penicillium cosmopolitanum</name>
    <dbReference type="NCBI Taxonomy" id="1131564"/>
    <lineage>
        <taxon>Eukaryota</taxon>
        <taxon>Fungi</taxon>
        <taxon>Dikarya</taxon>
        <taxon>Ascomycota</taxon>
        <taxon>Pezizomycotina</taxon>
        <taxon>Eurotiomycetes</taxon>
        <taxon>Eurotiomycetidae</taxon>
        <taxon>Eurotiales</taxon>
        <taxon>Aspergillaceae</taxon>
        <taxon>Penicillium</taxon>
    </lineage>
</organism>
<dbReference type="Proteomes" id="UP001147747">
    <property type="component" value="Unassembled WGS sequence"/>
</dbReference>
<accession>A0A9W9SG21</accession>
<dbReference type="EMBL" id="JAPZBU010000012">
    <property type="protein sequence ID" value="KAJ5376564.1"/>
    <property type="molecule type" value="Genomic_DNA"/>
</dbReference>
<sequence length="382" mass="42707">MASTPSPSTSRLESLPIEVLQLIFLHSLEINLPRSSPILSTALSSQLLYTWLIRLAFSSNNPGSRDNFFTTDFLPPPLDFWSLGTEERASLQTALLSCKWCTLPLFRRCQREYVHHAIAQKSKILRFAPADREILDNLDSLFDAGVGDNFDSCDKALDGRKGKGDIVIPALLLQLPPSELSLSSSSPSSESSSTTTITTTTTTTTTTPAQPQKLAIWLNLGAIQIRPKSEIYIPTNQNIYRLPSPSNALHPAPIPSKLLRSPWTRSQFEFLQLLAPDFYLDEDEHDAERSSAVTSRLIRQRRIEPFRVLLGMYFRARNCRVHVRWPLREVHFGLILRFSRVGGGAGGGKGKGEGDPFARVVLDERWDDIPAEVKEDLLRVVG</sequence>
<name>A0A9W9SG21_9EURO</name>
<comment type="caution">
    <text evidence="2">The sequence shown here is derived from an EMBL/GenBank/DDBJ whole genome shotgun (WGS) entry which is preliminary data.</text>
</comment>
<evidence type="ECO:0000313" key="3">
    <source>
        <dbReference type="Proteomes" id="UP001147747"/>
    </source>
</evidence>
<dbReference type="GeneID" id="81377067"/>
<dbReference type="OrthoDB" id="4167490at2759"/>
<gene>
    <name evidence="2" type="ORF">N7509_013450</name>
</gene>
<evidence type="ECO:0000313" key="2">
    <source>
        <dbReference type="EMBL" id="KAJ5376564.1"/>
    </source>
</evidence>
<protein>
    <submittedName>
        <fullName evidence="2">Uncharacterized protein</fullName>
    </submittedName>
</protein>
<dbReference type="AlphaFoldDB" id="A0A9W9SG21"/>
<reference evidence="2" key="1">
    <citation type="submission" date="2022-12" db="EMBL/GenBank/DDBJ databases">
        <authorList>
            <person name="Petersen C."/>
        </authorList>
    </citation>
    <scope>NUCLEOTIDE SEQUENCE</scope>
    <source>
        <strain evidence="2">IBT 29677</strain>
    </source>
</reference>
<feature type="region of interest" description="Disordered" evidence="1">
    <location>
        <begin position="179"/>
        <end position="208"/>
    </location>
</feature>
<evidence type="ECO:0000256" key="1">
    <source>
        <dbReference type="SAM" id="MobiDB-lite"/>
    </source>
</evidence>
<reference evidence="2" key="2">
    <citation type="journal article" date="2023" name="IMA Fungus">
        <title>Comparative genomic study of the Penicillium genus elucidates a diverse pangenome and 15 lateral gene transfer events.</title>
        <authorList>
            <person name="Petersen C."/>
            <person name="Sorensen T."/>
            <person name="Nielsen M.R."/>
            <person name="Sondergaard T.E."/>
            <person name="Sorensen J.L."/>
            <person name="Fitzpatrick D.A."/>
            <person name="Frisvad J.C."/>
            <person name="Nielsen K.L."/>
        </authorList>
    </citation>
    <scope>NUCLEOTIDE SEQUENCE</scope>
    <source>
        <strain evidence="2">IBT 29677</strain>
    </source>
</reference>